<dbReference type="AlphaFoldDB" id="A0A7U6RC03"/>
<evidence type="ECO:0000313" key="1">
    <source>
        <dbReference type="EMBL" id="BBU43994.1"/>
    </source>
</evidence>
<gene>
    <name evidence="1" type="ORF">PPTS312_19090</name>
</gene>
<organism evidence="1 2">
    <name type="scientific">Pseudomonas putida</name>
    <name type="common">Arthrobacter siderocapsulatus</name>
    <dbReference type="NCBI Taxonomy" id="303"/>
    <lineage>
        <taxon>Bacteria</taxon>
        <taxon>Pseudomonadati</taxon>
        <taxon>Pseudomonadota</taxon>
        <taxon>Gammaproteobacteria</taxon>
        <taxon>Pseudomonadales</taxon>
        <taxon>Pseudomonadaceae</taxon>
        <taxon>Pseudomonas</taxon>
    </lineage>
</organism>
<dbReference type="Proteomes" id="UP000464661">
    <property type="component" value="Chromosome"/>
</dbReference>
<name>A0A7U6RC03_PSEPU</name>
<dbReference type="EMBL" id="AP022324">
    <property type="protein sequence ID" value="BBU43994.1"/>
    <property type="molecule type" value="Genomic_DNA"/>
</dbReference>
<proteinExistence type="predicted"/>
<sequence>MLSAAQLPVNLINQRRIMSDSKAYSASERVRKAYLRSLADHKPHLDPRIHSGMEDLVIDGSMLADPPSGLVYRKFTIEESGGPADPALPFVLSVPLWVRTREDTLRIEHSRDGATWTTVYEKVGDFREPGTPDPYPVVIPKDQDALRVDGTHHFRSWVMNINGDASWSGPLTLIFDRNPPYSHAAPPKFPDIPVVTDESLKVGAKLKLPAYSSWAEGDQVLVYWMSRLPDKVEDLDPPIVALPTTGADQELSIPEDKIRAVGDGGVYALYLLVDKALNISALSVWTSIPVALGELPATFDDPLVPLATAADGFLIDQADAHLGVEVWVPWQEHMKATDTVVVTWGGIALPAETVGSATKENIPVKVSDEVLLRAYGNNKGPLPTTVSYVLMRGTHPVGGADTDINVDFETMDPGGPDPEWPLPIHPGLKEVVVKGRGGTSDDNELNADDAGLIADLEIELYSFAEEDDELEFYWAGEPAATYTVSGTDSPGDTVSVEVPWAVIEKGGNGPAILVDYLASRPGVHNPVRSKVTPVSVDAITITPVAATFEHLVNGRVTCTSIQRSNDHADGPAVEVLIPDLTEYYQFSPFAQIQAKWWVYRGESDDLGFDEIDAVTLDIPIAIDSEHPITGFTWRIPYETNVLPTHEGNPDPRFNSSRANVQYTLKTAKGDIPSIEAKVELSFMPPSGVCNPEGGGI</sequence>
<protein>
    <submittedName>
        <fullName evidence="1">Uncharacterized protein</fullName>
    </submittedName>
</protein>
<reference evidence="1 2" key="1">
    <citation type="submission" date="2020-01" db="EMBL/GenBank/DDBJ databases">
        <title>Complete Genome Sequence of Pseudomonas putida Strain TS312, Harboring the HdtS type N-acyl-homoserine Lactone Synthase, Isolated from a Paper Mill.</title>
        <authorList>
            <person name="Hosoe A."/>
            <person name="Suenaga T."/>
            <person name="Sugi T."/>
            <person name="Izumi T."/>
            <person name="Nagai N."/>
            <person name="Terada A."/>
        </authorList>
    </citation>
    <scope>NUCLEOTIDE SEQUENCE [LARGE SCALE GENOMIC DNA]</scope>
    <source>
        <strain evidence="1 2">TS312</strain>
    </source>
</reference>
<accession>A0A7U6RC03</accession>
<evidence type="ECO:0000313" key="2">
    <source>
        <dbReference type="Proteomes" id="UP000464661"/>
    </source>
</evidence>